<dbReference type="AlphaFoldDB" id="A0AAV2L0U0"/>
<sequence>MDGNFLPGVKRGGVLVPNLPADPLWLLVNIQNVGSRNQGPILPKEIRGGNLSESTNLPGPCKCEGGVLAWFLGGPPSVSRPRTTPRLRSNSRPIYVWLTAHK</sequence>
<reference evidence="1 2" key="1">
    <citation type="submission" date="2024-04" db="EMBL/GenBank/DDBJ databases">
        <authorList>
            <person name="Waldvogel A.-M."/>
            <person name="Schoenle A."/>
        </authorList>
    </citation>
    <scope>NUCLEOTIDE SEQUENCE [LARGE SCALE GENOMIC DNA]</scope>
</reference>
<dbReference type="EMBL" id="OZ035842">
    <property type="protein sequence ID" value="CAL1595910.1"/>
    <property type="molecule type" value="Genomic_DNA"/>
</dbReference>
<evidence type="ECO:0000313" key="1">
    <source>
        <dbReference type="EMBL" id="CAL1595910.1"/>
    </source>
</evidence>
<evidence type="ECO:0000313" key="2">
    <source>
        <dbReference type="Proteomes" id="UP001497482"/>
    </source>
</evidence>
<accession>A0AAV2L0U0</accession>
<proteinExistence type="predicted"/>
<keyword evidence="2" id="KW-1185">Reference proteome</keyword>
<dbReference type="Proteomes" id="UP001497482">
    <property type="component" value="Chromosome 20"/>
</dbReference>
<organism evidence="1 2">
    <name type="scientific">Knipowitschia caucasica</name>
    <name type="common">Caucasian dwarf goby</name>
    <name type="synonym">Pomatoschistus caucasicus</name>
    <dbReference type="NCBI Taxonomy" id="637954"/>
    <lineage>
        <taxon>Eukaryota</taxon>
        <taxon>Metazoa</taxon>
        <taxon>Chordata</taxon>
        <taxon>Craniata</taxon>
        <taxon>Vertebrata</taxon>
        <taxon>Euteleostomi</taxon>
        <taxon>Actinopterygii</taxon>
        <taxon>Neopterygii</taxon>
        <taxon>Teleostei</taxon>
        <taxon>Neoteleostei</taxon>
        <taxon>Acanthomorphata</taxon>
        <taxon>Gobiaria</taxon>
        <taxon>Gobiiformes</taxon>
        <taxon>Gobioidei</taxon>
        <taxon>Gobiidae</taxon>
        <taxon>Gobiinae</taxon>
        <taxon>Knipowitschia</taxon>
    </lineage>
</organism>
<gene>
    <name evidence="1" type="ORF">KC01_LOCUS24635</name>
</gene>
<name>A0AAV2L0U0_KNICA</name>
<protein>
    <submittedName>
        <fullName evidence="1">Uncharacterized protein</fullName>
    </submittedName>
</protein>